<dbReference type="EMBL" id="NKHZ01000086">
    <property type="protein sequence ID" value="PNS14454.1"/>
    <property type="molecule type" value="Genomic_DNA"/>
</dbReference>
<keyword evidence="2" id="KW-1185">Reference proteome</keyword>
<reference evidence="1 2" key="1">
    <citation type="submission" date="2017-06" db="EMBL/GenBank/DDBJ databases">
        <title>Draft genome sequence of a variant of Elsinoe murrayae.</title>
        <authorList>
            <person name="Cheng Q."/>
        </authorList>
    </citation>
    <scope>NUCLEOTIDE SEQUENCE [LARGE SCALE GENOMIC DNA]</scope>
    <source>
        <strain evidence="1 2">CQ-2017a</strain>
    </source>
</reference>
<evidence type="ECO:0000313" key="2">
    <source>
        <dbReference type="Proteomes" id="UP000243797"/>
    </source>
</evidence>
<dbReference type="AlphaFoldDB" id="A0A2K1QH22"/>
<name>A0A2K1QH22_9PEZI</name>
<protein>
    <submittedName>
        <fullName evidence="1">Uncharacterized protein</fullName>
    </submittedName>
</protein>
<organism evidence="1 2">
    <name type="scientific">Sphaceloma murrayae</name>
    <dbReference type="NCBI Taxonomy" id="2082308"/>
    <lineage>
        <taxon>Eukaryota</taxon>
        <taxon>Fungi</taxon>
        <taxon>Dikarya</taxon>
        <taxon>Ascomycota</taxon>
        <taxon>Pezizomycotina</taxon>
        <taxon>Dothideomycetes</taxon>
        <taxon>Dothideomycetidae</taxon>
        <taxon>Myriangiales</taxon>
        <taxon>Elsinoaceae</taxon>
        <taxon>Sphaceloma</taxon>
    </lineage>
</organism>
<accession>A0A2K1QH22</accession>
<evidence type="ECO:0000313" key="1">
    <source>
        <dbReference type="EMBL" id="PNS14454.1"/>
    </source>
</evidence>
<sequence length="173" mass="20258">MADTTTRASASMIPAGEGNALANTFIEMAILKEACNLLTTRLHRRAEIVHPEVQRHRRMALRYQQHLRKQEVYDFWGLRRTEWLLYWLDENLGVIDSQFARILRQRKVLERRIKELRDPAWSDDQVEVGLEAARTLIMRVDWLVSEIWRVRAQRQVVQLREGKGPDSGGKGAR</sequence>
<dbReference type="InParanoid" id="A0A2K1QH22"/>
<proteinExistence type="predicted"/>
<gene>
    <name evidence="1" type="ORF">CAC42_3740</name>
</gene>
<comment type="caution">
    <text evidence="1">The sequence shown here is derived from an EMBL/GenBank/DDBJ whole genome shotgun (WGS) entry which is preliminary data.</text>
</comment>
<dbReference type="Proteomes" id="UP000243797">
    <property type="component" value="Unassembled WGS sequence"/>
</dbReference>